<proteinExistence type="inferred from homology"/>
<evidence type="ECO:0000259" key="2">
    <source>
        <dbReference type="SMART" id="SM00822"/>
    </source>
</evidence>
<protein>
    <submittedName>
        <fullName evidence="3">Glucose 1-dehydrogenase</fullName>
        <ecNumber evidence="3">1.1.1.47</ecNumber>
    </submittedName>
</protein>
<comment type="similarity">
    <text evidence="1">Belongs to the short-chain dehydrogenases/reductases (SDR) family.</text>
</comment>
<dbReference type="NCBIfam" id="NF005559">
    <property type="entry name" value="PRK07231.1"/>
    <property type="match status" value="1"/>
</dbReference>
<dbReference type="Proteomes" id="UP001332192">
    <property type="component" value="Chromosome"/>
</dbReference>
<organism evidence="3 4">
    <name type="scientific">Carboxydichorda subterranea</name>
    <dbReference type="NCBI Taxonomy" id="3109565"/>
    <lineage>
        <taxon>Bacteria</taxon>
        <taxon>Bacillati</taxon>
        <taxon>Bacillota</taxon>
        <taxon>Limnochordia</taxon>
        <taxon>Limnochordales</taxon>
        <taxon>Geochordaceae</taxon>
        <taxon>Carboxydichorda</taxon>
    </lineage>
</organism>
<dbReference type="PRINTS" id="PR00081">
    <property type="entry name" value="GDHRDH"/>
</dbReference>
<name>A0ABZ1BWX4_9FIRM</name>
<evidence type="ECO:0000313" key="4">
    <source>
        <dbReference type="Proteomes" id="UP001332192"/>
    </source>
</evidence>
<keyword evidence="3" id="KW-0560">Oxidoreductase</keyword>
<evidence type="ECO:0000313" key="3">
    <source>
        <dbReference type="EMBL" id="WRP17168.1"/>
    </source>
</evidence>
<keyword evidence="4" id="KW-1185">Reference proteome</keyword>
<dbReference type="InterPro" id="IPR036291">
    <property type="entry name" value="NAD(P)-bd_dom_sf"/>
</dbReference>
<dbReference type="InterPro" id="IPR002347">
    <property type="entry name" value="SDR_fam"/>
</dbReference>
<dbReference type="PROSITE" id="PS00061">
    <property type="entry name" value="ADH_SHORT"/>
    <property type="match status" value="1"/>
</dbReference>
<dbReference type="Gene3D" id="3.40.50.720">
    <property type="entry name" value="NAD(P)-binding Rossmann-like Domain"/>
    <property type="match status" value="1"/>
</dbReference>
<dbReference type="Pfam" id="PF13561">
    <property type="entry name" value="adh_short_C2"/>
    <property type="match status" value="1"/>
</dbReference>
<dbReference type="SMART" id="SM00822">
    <property type="entry name" value="PKS_KR"/>
    <property type="match status" value="1"/>
</dbReference>
<sequence>MSTSLRGKLALVTGAGEGIGRAIAMRLGEAGAAVAVVEIDADSAKDAEAELREHGVDAMAVVADVGDPAQARRAVDQALARWHRLDILVNNAGIGIHAPFEEITVEQWDRVLAVNLRAPFILAQASAPHLRRARGSIVNIASTRAFMSEPNTEPYSASKGGLVALTHALAITLGPHVRVNCISPGWIETSLWRRRDRRRSPELRHVDHAQHPVGRVGRPEDVAAACLFLVSDDAGFMTGANVVLDGGMTVKMLYEP</sequence>
<dbReference type="RefSeq" id="WP_324716440.1">
    <property type="nucleotide sequence ID" value="NZ_CP141615.1"/>
</dbReference>
<dbReference type="InterPro" id="IPR057326">
    <property type="entry name" value="KR_dom"/>
</dbReference>
<reference evidence="3 4" key="1">
    <citation type="journal article" date="2024" name="Front. Microbiol.">
        <title>Novel thermophilic genera Geochorda gen. nov. and Carboxydochorda gen. nov. from the deep terrestrial subsurface reveal the ecophysiological diversity in the class Limnochordia.</title>
        <authorList>
            <person name="Karnachuk O.V."/>
            <person name="Lukina A.P."/>
            <person name="Avakyan M.R."/>
            <person name="Kadnikov V.V."/>
            <person name="Begmatov S."/>
            <person name="Beletsky A.V."/>
            <person name="Vlasova K.G."/>
            <person name="Novikov A.A."/>
            <person name="Shcherbakova V.A."/>
            <person name="Mardanov A.V."/>
            <person name="Ravin N.V."/>
        </authorList>
    </citation>
    <scope>NUCLEOTIDE SEQUENCE [LARGE SCALE GENOMIC DNA]</scope>
    <source>
        <strain evidence="3 4">L945</strain>
    </source>
</reference>
<dbReference type="PANTHER" id="PTHR42760">
    <property type="entry name" value="SHORT-CHAIN DEHYDROGENASES/REDUCTASES FAMILY MEMBER"/>
    <property type="match status" value="1"/>
</dbReference>
<gene>
    <name evidence="3" type="ORF">U7230_13945</name>
</gene>
<feature type="domain" description="Ketoreductase" evidence="2">
    <location>
        <begin position="8"/>
        <end position="189"/>
    </location>
</feature>
<dbReference type="SUPFAM" id="SSF51735">
    <property type="entry name" value="NAD(P)-binding Rossmann-fold domains"/>
    <property type="match status" value="1"/>
</dbReference>
<dbReference type="EC" id="1.1.1.47" evidence="3"/>
<dbReference type="PRINTS" id="PR00080">
    <property type="entry name" value="SDRFAMILY"/>
</dbReference>
<dbReference type="InterPro" id="IPR020904">
    <property type="entry name" value="Sc_DH/Rdtase_CS"/>
</dbReference>
<accession>A0ABZ1BWX4</accession>
<dbReference type="GO" id="GO:0047936">
    <property type="term" value="F:glucose 1-dehydrogenase [NAD(P)+] activity"/>
    <property type="evidence" value="ECO:0007669"/>
    <property type="project" value="UniProtKB-EC"/>
</dbReference>
<evidence type="ECO:0000256" key="1">
    <source>
        <dbReference type="ARBA" id="ARBA00006484"/>
    </source>
</evidence>
<dbReference type="EMBL" id="CP141615">
    <property type="protein sequence ID" value="WRP17168.1"/>
    <property type="molecule type" value="Genomic_DNA"/>
</dbReference>